<gene>
    <name evidence="1" type="ORF">GE300_03270</name>
</gene>
<evidence type="ECO:0000313" key="1">
    <source>
        <dbReference type="EMBL" id="MSU88640.1"/>
    </source>
</evidence>
<dbReference type="RefSeq" id="WP_154444894.1">
    <property type="nucleotide sequence ID" value="NZ_WIND01000002.1"/>
</dbReference>
<proteinExistence type="predicted"/>
<organism evidence="1 2">
    <name type="scientific">Halovulum marinum</name>
    <dbReference type="NCBI Taxonomy" id="2662447"/>
    <lineage>
        <taxon>Bacteria</taxon>
        <taxon>Pseudomonadati</taxon>
        <taxon>Pseudomonadota</taxon>
        <taxon>Alphaproteobacteria</taxon>
        <taxon>Rhodobacterales</taxon>
        <taxon>Paracoccaceae</taxon>
        <taxon>Halovulum</taxon>
    </lineage>
</organism>
<dbReference type="AlphaFoldDB" id="A0A6L5YXG1"/>
<dbReference type="InterPro" id="IPR052025">
    <property type="entry name" value="Xyloglucanase_GH74"/>
</dbReference>
<name>A0A6L5YXG1_9RHOB</name>
<dbReference type="Gene3D" id="2.130.10.10">
    <property type="entry name" value="YVTN repeat-like/Quinoprotein amine dehydrogenase"/>
    <property type="match status" value="1"/>
</dbReference>
<dbReference type="PANTHER" id="PTHR43739">
    <property type="entry name" value="XYLOGLUCANASE (EUROFUNG)"/>
    <property type="match status" value="1"/>
</dbReference>
<evidence type="ECO:0000313" key="2">
    <source>
        <dbReference type="Proteomes" id="UP000474957"/>
    </source>
</evidence>
<keyword evidence="2" id="KW-1185">Reference proteome</keyword>
<reference evidence="1 2" key="1">
    <citation type="submission" date="2019-10" db="EMBL/GenBank/DDBJ databases">
        <title>Cognatihalovulum marinum gen. nov. sp. nov., a new member of the family Rhodobacteraceae isolated from deep seawater of the Northwest Indian Ocean.</title>
        <authorList>
            <person name="Ruan C."/>
            <person name="Wang J."/>
            <person name="Zheng X."/>
            <person name="Song L."/>
            <person name="Zhu Y."/>
            <person name="Huang Y."/>
            <person name="Lu Z."/>
            <person name="Du W."/>
            <person name="Huang L."/>
            <person name="Dai X."/>
        </authorList>
    </citation>
    <scope>NUCLEOTIDE SEQUENCE [LARGE SCALE GENOMIC DNA]</scope>
    <source>
        <strain evidence="1 2">2CG4</strain>
    </source>
</reference>
<dbReference type="InterPro" id="IPR015943">
    <property type="entry name" value="WD40/YVTN_repeat-like_dom_sf"/>
</dbReference>
<dbReference type="Proteomes" id="UP000474957">
    <property type="component" value="Unassembled WGS sequence"/>
</dbReference>
<dbReference type="GO" id="GO:0010411">
    <property type="term" value="P:xyloglucan metabolic process"/>
    <property type="evidence" value="ECO:0007669"/>
    <property type="project" value="TreeGrafter"/>
</dbReference>
<dbReference type="PANTHER" id="PTHR43739:SF5">
    <property type="entry name" value="EXO-ALPHA-SIALIDASE"/>
    <property type="match status" value="1"/>
</dbReference>
<dbReference type="SUPFAM" id="SSF110296">
    <property type="entry name" value="Oligoxyloglucan reducing end-specific cellobiohydrolase"/>
    <property type="match status" value="1"/>
</dbReference>
<comment type="caution">
    <text evidence="1">The sequence shown here is derived from an EMBL/GenBank/DDBJ whole genome shotgun (WGS) entry which is preliminary data.</text>
</comment>
<dbReference type="EMBL" id="WIND01000002">
    <property type="protein sequence ID" value="MSU88640.1"/>
    <property type="molecule type" value="Genomic_DNA"/>
</dbReference>
<sequence>MAVHLLLGTNKGAFILDGGADRDGWRLRGPFCETWPINHVVGEPESGAILAGGGTRWHGVGVWRSDDLGESWRCSGAGLSYPEEDDEEVETVWSLGGADGRLLAGVKPAGLFESRDGGATWSEVTGLRGHPSRQDWMPGGAGLILHSIVPQPDDPARLWVGISAAGVFATEDGGQSWEPRNAGTRCDFLPEGQRHPEVGQCVHNLVHAAGPGEVLYQQNHCGMYRSDDGGRTWVSIENGLPSSFGFPVAAHPRDPRTVWLMPMNGDDAGRYPPEGRAAVWRSRDGGEIWQDLRDGLPQDTAYFTVLRQAMAVDARAPAGVYFGTSSGSVFASRDEGESWDEIARHLPLILSVEVLDR</sequence>
<accession>A0A6L5YXG1</accession>
<protein>
    <submittedName>
        <fullName evidence="1">Exo-alpha-sialidase</fullName>
    </submittedName>
</protein>
<dbReference type="CDD" id="cd15482">
    <property type="entry name" value="Sialidase_non-viral"/>
    <property type="match status" value="1"/>
</dbReference>